<comment type="catalytic activity">
    <reaction evidence="5">
        <text>S-adenosyl-L-homocysteine + H2O + H(+) = S-inosyl-L-homocysteine + NH4(+)</text>
        <dbReference type="Rhea" id="RHEA:20716"/>
        <dbReference type="ChEBI" id="CHEBI:15377"/>
        <dbReference type="ChEBI" id="CHEBI:15378"/>
        <dbReference type="ChEBI" id="CHEBI:28938"/>
        <dbReference type="ChEBI" id="CHEBI:57856"/>
        <dbReference type="ChEBI" id="CHEBI:57985"/>
        <dbReference type="EC" id="3.5.4.28"/>
    </reaction>
</comment>
<dbReference type="Proteomes" id="UP000256763">
    <property type="component" value="Unassembled WGS sequence"/>
</dbReference>
<feature type="binding site" evidence="5">
    <location>
        <position position="306"/>
    </location>
    <ligand>
        <name>substrate</name>
    </ligand>
</feature>
<feature type="binding site" evidence="5">
    <location>
        <position position="306"/>
    </location>
    <ligand>
        <name>Zn(2+)</name>
        <dbReference type="ChEBI" id="CHEBI:29105"/>
    </ligand>
</feature>
<evidence type="ECO:0000313" key="7">
    <source>
        <dbReference type="EMBL" id="RFA36915.1"/>
    </source>
</evidence>
<dbReference type="Gene3D" id="2.30.40.10">
    <property type="entry name" value="Urease, subunit C, domain 1"/>
    <property type="match status" value="1"/>
</dbReference>
<keyword evidence="4 5" id="KW-0862">Zinc</keyword>
<keyword evidence="2 5" id="KW-0479">Metal-binding</keyword>
<comment type="function">
    <text evidence="5">Catalyzes the deamination of 5-methylthioadenosine and S-adenosyl-L-homocysteine into 5-methylthioinosine and S-inosyl-L-homocysteine, respectively. Is also able to deaminate adenosine.</text>
</comment>
<dbReference type="EC" id="3.5.4.31" evidence="5"/>
<dbReference type="RefSeq" id="WP_116347805.1">
    <property type="nucleotide sequence ID" value="NZ_NFZW01000008.1"/>
</dbReference>
<feature type="binding site" evidence="5">
    <location>
        <position position="218"/>
    </location>
    <ligand>
        <name>Zn(2+)</name>
        <dbReference type="ChEBI" id="CHEBI:29105"/>
    </ligand>
</feature>
<dbReference type="FunFam" id="3.20.20.140:FF:000014">
    <property type="entry name" value="5-methylthioadenosine/S-adenosylhomocysteine deaminase"/>
    <property type="match status" value="1"/>
</dbReference>
<dbReference type="EC" id="3.5.4.28" evidence="5"/>
<dbReference type="Pfam" id="PF01979">
    <property type="entry name" value="Amidohydro_1"/>
    <property type="match status" value="1"/>
</dbReference>
<dbReference type="GO" id="GO:0046872">
    <property type="term" value="F:metal ion binding"/>
    <property type="evidence" value="ECO:0007669"/>
    <property type="project" value="UniProtKB-KW"/>
</dbReference>
<gene>
    <name evidence="5" type="primary">mtaD</name>
    <name evidence="7" type="ORF">CAL65_10425</name>
</gene>
<feature type="binding site" evidence="5">
    <location>
        <position position="221"/>
    </location>
    <ligand>
        <name>substrate</name>
    </ligand>
</feature>
<reference evidence="8" key="1">
    <citation type="submission" date="2017-05" db="EMBL/GenBank/DDBJ databases">
        <authorList>
            <person name="Sharma S."/>
            <person name="Sidhu C."/>
            <person name="Pinnaka A.K."/>
        </authorList>
    </citation>
    <scope>NUCLEOTIDE SEQUENCE [LARGE SCALE GENOMIC DNA]</scope>
    <source>
        <strain evidence="8">AK93</strain>
    </source>
</reference>
<sequence length="438" mass="47580">MESIDAIIHARWIVPVEPADTVLENHSLLIRDGRILALLPRNEAESAYEAKVVHELSHHVLIPGLVNAHSHAAMSLLRGLADDLPLMTWLNEHIWPAEQRHVSAEFVHDGAELAIAEMLLGGITCFNDMYFFPEMTAKAATQAGIRVSLGMILIDFPSSYAQSPAEYFDKGLSLHDHYRHHPLVSTVFAPHSPYTVSEKNLERVGALAAELEAPIHIHLHETAEEVAQAVASEGERPFAKLDRLGLISPELIAVHLTQLETAEIERMADVGAHAVHCPESNLKLASGFCPVHELMQAGINVALGTDGAASNNDLDLFGEMRTAALLAKAVAGDAAALPAHAALRMATLNGARALGLSDVIGSLEAGKFADITAISLDDLHSEPMYNPLSQLVYASNRNQISDVWVAGRHLVRERELTTISRGEVIAKARRWRDKIAAS</sequence>
<feature type="binding site" evidence="5">
    <location>
        <position position="98"/>
    </location>
    <ligand>
        <name>substrate</name>
    </ligand>
</feature>
<evidence type="ECO:0000256" key="3">
    <source>
        <dbReference type="ARBA" id="ARBA00022801"/>
    </source>
</evidence>
<dbReference type="PANTHER" id="PTHR43794:SF11">
    <property type="entry name" value="AMIDOHYDROLASE-RELATED DOMAIN-CONTAINING PROTEIN"/>
    <property type="match status" value="1"/>
</dbReference>
<dbReference type="CDD" id="cd01298">
    <property type="entry name" value="ATZ_TRZ_like"/>
    <property type="match status" value="1"/>
</dbReference>
<evidence type="ECO:0000256" key="5">
    <source>
        <dbReference type="HAMAP-Rule" id="MF_01281"/>
    </source>
</evidence>
<evidence type="ECO:0000256" key="4">
    <source>
        <dbReference type="ARBA" id="ARBA00022833"/>
    </source>
</evidence>
<keyword evidence="3 5" id="KW-0378">Hydrolase</keyword>
<evidence type="ECO:0000313" key="8">
    <source>
        <dbReference type="Proteomes" id="UP000256763"/>
    </source>
</evidence>
<evidence type="ECO:0000256" key="1">
    <source>
        <dbReference type="ARBA" id="ARBA00006745"/>
    </source>
</evidence>
<dbReference type="InterPro" id="IPR050287">
    <property type="entry name" value="MTA/SAH_deaminase"/>
</dbReference>
<comment type="catalytic activity">
    <reaction evidence="5">
        <text>S-methyl-5'-thioadenosine + H2O + H(+) = S-methyl-5'-thioinosine + NH4(+)</text>
        <dbReference type="Rhea" id="RHEA:25025"/>
        <dbReference type="ChEBI" id="CHEBI:15377"/>
        <dbReference type="ChEBI" id="CHEBI:15378"/>
        <dbReference type="ChEBI" id="CHEBI:17509"/>
        <dbReference type="ChEBI" id="CHEBI:28938"/>
        <dbReference type="ChEBI" id="CHEBI:48595"/>
        <dbReference type="EC" id="3.5.4.31"/>
    </reaction>
</comment>
<dbReference type="InterPro" id="IPR023512">
    <property type="entry name" value="Deaminase_MtaD/DadD"/>
</dbReference>
<accession>A0A3E0WY48</accession>
<evidence type="ECO:0000259" key="6">
    <source>
        <dbReference type="Pfam" id="PF01979"/>
    </source>
</evidence>
<dbReference type="SUPFAM" id="SSF51556">
    <property type="entry name" value="Metallo-dependent hydrolases"/>
    <property type="match status" value="1"/>
</dbReference>
<name>A0A3E0WY48_9GAMM</name>
<comment type="similarity">
    <text evidence="1">Belongs to the metallo-dependent hydrolases superfamily. ATZ/TRZ family.</text>
</comment>
<proteinExistence type="inferred from homology"/>
<comment type="caution">
    <text evidence="7">The sequence shown here is derived from an EMBL/GenBank/DDBJ whole genome shotgun (WGS) entry which is preliminary data.</text>
</comment>
<dbReference type="HAMAP" id="MF_01281">
    <property type="entry name" value="MTA_SAH_deamin"/>
    <property type="match status" value="1"/>
</dbReference>
<feature type="binding site" evidence="5">
    <location>
        <position position="191"/>
    </location>
    <ligand>
        <name>substrate</name>
    </ligand>
</feature>
<dbReference type="InterPro" id="IPR006680">
    <property type="entry name" value="Amidohydro-rel"/>
</dbReference>
<comment type="caution">
    <text evidence="5">Lacks conserved residue(s) required for the propagation of feature annotation.</text>
</comment>
<evidence type="ECO:0000256" key="2">
    <source>
        <dbReference type="ARBA" id="ARBA00022723"/>
    </source>
</evidence>
<dbReference type="GO" id="GO:0090614">
    <property type="term" value="F:5'-methylthioadenosine deaminase activity"/>
    <property type="evidence" value="ECO:0007669"/>
    <property type="project" value="UniProtKB-UniRule"/>
</dbReference>
<dbReference type="PANTHER" id="PTHR43794">
    <property type="entry name" value="AMINOHYDROLASE SSNA-RELATED"/>
    <property type="match status" value="1"/>
</dbReference>
<dbReference type="InterPro" id="IPR032466">
    <property type="entry name" value="Metal_Hydrolase"/>
</dbReference>
<organism evidence="7 8">
    <name type="scientific">Alkalilimnicola ehrlichii</name>
    <dbReference type="NCBI Taxonomy" id="351052"/>
    <lineage>
        <taxon>Bacteria</taxon>
        <taxon>Pseudomonadati</taxon>
        <taxon>Pseudomonadota</taxon>
        <taxon>Gammaproteobacteria</taxon>
        <taxon>Chromatiales</taxon>
        <taxon>Ectothiorhodospiraceae</taxon>
        <taxon>Alkalilimnicola</taxon>
    </lineage>
</organism>
<protein>
    <recommendedName>
        <fullName evidence="5">5-methylthioadenosine/S-adenosylhomocysteine deaminase</fullName>
        <shortName evidence="5">MTA/SAH deaminase</shortName>
        <ecNumber evidence="5">3.5.4.28</ecNumber>
        <ecNumber evidence="5">3.5.4.31</ecNumber>
    </recommendedName>
</protein>
<dbReference type="Gene3D" id="3.20.20.140">
    <property type="entry name" value="Metal-dependent hydrolases"/>
    <property type="match status" value="1"/>
</dbReference>
<dbReference type="NCBIfam" id="NF006549">
    <property type="entry name" value="PRK09045.1"/>
    <property type="match status" value="1"/>
</dbReference>
<comment type="cofactor">
    <cofactor evidence="5">
        <name>Zn(2+)</name>
        <dbReference type="ChEBI" id="CHEBI:29105"/>
    </cofactor>
    <text evidence="5">Binds 1 zinc ion per subunit.</text>
</comment>
<feature type="domain" description="Amidohydrolase-related" evidence="6">
    <location>
        <begin position="60"/>
        <end position="408"/>
    </location>
</feature>
<dbReference type="EMBL" id="NFZW01000008">
    <property type="protein sequence ID" value="RFA36915.1"/>
    <property type="molecule type" value="Genomic_DNA"/>
</dbReference>
<dbReference type="GO" id="GO:0050270">
    <property type="term" value="F:S-adenosylhomocysteine deaminase activity"/>
    <property type="evidence" value="ECO:0007669"/>
    <property type="project" value="UniProtKB-UniRule"/>
</dbReference>
<comment type="similarity">
    <text evidence="5">Belongs to the metallo-dependent hydrolases superfamily. MTA/SAH deaminase family.</text>
</comment>
<dbReference type="InterPro" id="IPR011059">
    <property type="entry name" value="Metal-dep_hydrolase_composite"/>
</dbReference>
<keyword evidence="8" id="KW-1185">Reference proteome</keyword>
<dbReference type="AlphaFoldDB" id="A0A3E0WY48"/>
<dbReference type="SUPFAM" id="SSF51338">
    <property type="entry name" value="Composite domain of metallo-dependent hydrolases"/>
    <property type="match status" value="1"/>
</dbReference>
<feature type="binding site" evidence="5">
    <location>
        <position position="71"/>
    </location>
    <ligand>
        <name>Zn(2+)</name>
        <dbReference type="ChEBI" id="CHEBI:29105"/>
    </ligand>
</feature>
<feature type="binding site" evidence="5">
    <location>
        <position position="69"/>
    </location>
    <ligand>
        <name>Zn(2+)</name>
        <dbReference type="ChEBI" id="CHEBI:29105"/>
    </ligand>
</feature>